<keyword evidence="2" id="KW-1185">Reference proteome</keyword>
<comment type="caution">
    <text evidence="1">The sequence shown here is derived from an EMBL/GenBank/DDBJ whole genome shotgun (WGS) entry which is preliminary data.</text>
</comment>
<name>A0A5C8KMK2_9GAMM</name>
<sequence length="109" mass="11923">MEVRYKDKKIRELCEKQAVAEKKLGAASARKLKVRLVALEAAARVTDLVAGSPHPLKGNRLGQFALDLAGGCRLVFAPAHDPCPTRPDGGIEWLQVTIVSIEYIGDYHD</sequence>
<dbReference type="Gene3D" id="3.30.2310.20">
    <property type="entry name" value="RelE-like"/>
    <property type="match status" value="1"/>
</dbReference>
<organism evidence="1 2">
    <name type="scientific">Alkalisalibacterium limincola</name>
    <dbReference type="NCBI Taxonomy" id="2699169"/>
    <lineage>
        <taxon>Bacteria</taxon>
        <taxon>Pseudomonadati</taxon>
        <taxon>Pseudomonadota</taxon>
        <taxon>Gammaproteobacteria</taxon>
        <taxon>Lysobacterales</taxon>
        <taxon>Lysobacteraceae</taxon>
        <taxon>Alkalisalibacterium</taxon>
    </lineage>
</organism>
<dbReference type="OrthoDB" id="9801102at2"/>
<dbReference type="SUPFAM" id="SSF143011">
    <property type="entry name" value="RelE-like"/>
    <property type="match status" value="1"/>
</dbReference>
<reference evidence="1 2" key="1">
    <citation type="submission" date="2019-08" db="EMBL/GenBank/DDBJ databases">
        <authorList>
            <person name="Karlyshev A.V."/>
        </authorList>
    </citation>
    <scope>NUCLEOTIDE SEQUENCE [LARGE SCALE GENOMIC DNA]</scope>
    <source>
        <strain evidence="1 2">Alg18-2.2</strain>
    </source>
</reference>
<dbReference type="EMBL" id="VRTS01000007">
    <property type="protein sequence ID" value="TXK61001.1"/>
    <property type="molecule type" value="Genomic_DNA"/>
</dbReference>
<evidence type="ECO:0000313" key="2">
    <source>
        <dbReference type="Proteomes" id="UP000321248"/>
    </source>
</evidence>
<dbReference type="InterPro" id="IPR035093">
    <property type="entry name" value="RelE/ParE_toxin_dom_sf"/>
</dbReference>
<proteinExistence type="predicted"/>
<protein>
    <submittedName>
        <fullName evidence="1">Killer suppression protein HigA</fullName>
    </submittedName>
</protein>
<evidence type="ECO:0000313" key="1">
    <source>
        <dbReference type="EMBL" id="TXK61001.1"/>
    </source>
</evidence>
<gene>
    <name evidence="1" type="ORF">FU658_10515</name>
</gene>
<dbReference type="AlphaFoldDB" id="A0A5C8KMK2"/>
<dbReference type="Proteomes" id="UP000321248">
    <property type="component" value="Unassembled WGS sequence"/>
</dbReference>
<dbReference type="RefSeq" id="WP_147892044.1">
    <property type="nucleotide sequence ID" value="NZ_VRTS01000007.1"/>
</dbReference>
<accession>A0A5C8KMK2</accession>